<gene>
    <name evidence="1" type="ORF">S06H3_14618</name>
</gene>
<comment type="caution">
    <text evidence="1">The sequence shown here is derived from an EMBL/GenBank/DDBJ whole genome shotgun (WGS) entry which is preliminary data.</text>
</comment>
<sequence>MRKTKGLFNKVHSERTRGLHRLRTSLSKEDISNLAFQVYNYFQYFDEFQESQKQKTEKLHGKRFRRIKYGDEEWVDENGEPYRDENNKPLDWKEISKRPCPDCAAIRGQYHCFGCDMEQCLRCRGQFLSCSCKLQKDYD</sequence>
<protein>
    <submittedName>
        <fullName evidence="1">Uncharacterized protein</fullName>
    </submittedName>
</protein>
<dbReference type="AlphaFoldDB" id="X1KC43"/>
<reference evidence="1" key="1">
    <citation type="journal article" date="2014" name="Front. Microbiol.">
        <title>High frequency of phylogenetically diverse reductive dehalogenase-homologous genes in deep subseafloor sedimentary metagenomes.</title>
        <authorList>
            <person name="Kawai M."/>
            <person name="Futagami T."/>
            <person name="Toyoda A."/>
            <person name="Takaki Y."/>
            <person name="Nishi S."/>
            <person name="Hori S."/>
            <person name="Arai W."/>
            <person name="Tsubouchi T."/>
            <person name="Morono Y."/>
            <person name="Uchiyama I."/>
            <person name="Ito T."/>
            <person name="Fujiyama A."/>
            <person name="Inagaki F."/>
            <person name="Takami H."/>
        </authorList>
    </citation>
    <scope>NUCLEOTIDE SEQUENCE</scope>
    <source>
        <strain evidence="1">Expedition CK06-06</strain>
    </source>
</reference>
<dbReference type="EMBL" id="BARV01007154">
    <property type="protein sequence ID" value="GAI04193.1"/>
    <property type="molecule type" value="Genomic_DNA"/>
</dbReference>
<organism evidence="1">
    <name type="scientific">marine sediment metagenome</name>
    <dbReference type="NCBI Taxonomy" id="412755"/>
    <lineage>
        <taxon>unclassified sequences</taxon>
        <taxon>metagenomes</taxon>
        <taxon>ecological metagenomes</taxon>
    </lineage>
</organism>
<accession>X1KC43</accession>
<name>X1KC43_9ZZZZ</name>
<evidence type="ECO:0000313" key="1">
    <source>
        <dbReference type="EMBL" id="GAI04193.1"/>
    </source>
</evidence>
<proteinExistence type="predicted"/>